<comment type="similarity">
    <text evidence="1 3">Belongs to the HAD-like hydrolase superfamily. S-2-haloalkanoic acid dehalogenase family.</text>
</comment>
<dbReference type="InterPro" id="IPR023198">
    <property type="entry name" value="PGP-like_dom2"/>
</dbReference>
<dbReference type="KEGG" id="hdi:HDIA_3070"/>
<dbReference type="PRINTS" id="PR00413">
    <property type="entry name" value="HADHALOGNASE"/>
</dbReference>
<dbReference type="Gene3D" id="1.10.150.240">
    <property type="entry name" value="Putative phosphatase, domain 2"/>
    <property type="match status" value="1"/>
</dbReference>
<dbReference type="InterPro" id="IPR006439">
    <property type="entry name" value="HAD-SF_hydro_IA"/>
</dbReference>
<dbReference type="GO" id="GO:0018784">
    <property type="term" value="F:(S)-2-haloacid dehalogenase activity"/>
    <property type="evidence" value="ECO:0007669"/>
    <property type="project" value="UniProtKB-UniRule"/>
</dbReference>
<proteinExistence type="inferred from homology"/>
<comment type="function">
    <text evidence="3">Catalyzes the hydrolytic dehalogenation of small (S)-2-haloalkanoic acids to yield the corresponding (R)-2-hydroxyalkanoic acids.</text>
</comment>
<dbReference type="CDD" id="cd02588">
    <property type="entry name" value="HAD_L2-DEX"/>
    <property type="match status" value="1"/>
</dbReference>
<dbReference type="PROSITE" id="PS51318">
    <property type="entry name" value="TAT"/>
    <property type="match status" value="1"/>
</dbReference>
<evidence type="ECO:0000256" key="1">
    <source>
        <dbReference type="ARBA" id="ARBA00008106"/>
    </source>
</evidence>
<dbReference type="NCBIfam" id="TIGR01428">
    <property type="entry name" value="HAD_type_II"/>
    <property type="match status" value="1"/>
</dbReference>
<keyword evidence="6" id="KW-1185">Reference proteome</keyword>
<organism evidence="5 6">
    <name type="scientific">Hartmannibacter diazotrophicus</name>
    <dbReference type="NCBI Taxonomy" id="1482074"/>
    <lineage>
        <taxon>Bacteria</taxon>
        <taxon>Pseudomonadati</taxon>
        <taxon>Pseudomonadota</taxon>
        <taxon>Alphaproteobacteria</taxon>
        <taxon>Hyphomicrobiales</taxon>
        <taxon>Pleomorphomonadaceae</taxon>
        <taxon>Hartmannibacter</taxon>
    </lineage>
</organism>
<dbReference type="EMBL" id="LT960614">
    <property type="protein sequence ID" value="SON56611.1"/>
    <property type="molecule type" value="Genomic_DNA"/>
</dbReference>
<dbReference type="RefSeq" id="WP_099556967.1">
    <property type="nucleotide sequence ID" value="NZ_LT960614.1"/>
</dbReference>
<evidence type="ECO:0000256" key="2">
    <source>
        <dbReference type="ARBA" id="ARBA00022801"/>
    </source>
</evidence>
<dbReference type="EC" id="3.8.1.2" evidence="3"/>
<dbReference type="Gene3D" id="3.40.50.1000">
    <property type="entry name" value="HAD superfamily/HAD-like"/>
    <property type="match status" value="1"/>
</dbReference>
<feature type="chain" id="PRO_5013379142" description="(S)-2-haloacid dehalogenase" evidence="4">
    <location>
        <begin position="24"/>
        <end position="255"/>
    </location>
</feature>
<keyword evidence="4" id="KW-0732">Signal</keyword>
<evidence type="ECO:0000256" key="3">
    <source>
        <dbReference type="RuleBase" id="RU368077"/>
    </source>
</evidence>
<dbReference type="PANTHER" id="PTHR43316">
    <property type="entry name" value="HYDROLASE, HALOACID DELAHOGENASE-RELATED"/>
    <property type="match status" value="1"/>
</dbReference>
<sequence length="255" mass="27736">MQPSRRDVVATTLALAVSSTGLAAKARAATSPIRAVAFDGFPVFDPRGIFAMSEETYPGKGDALNALWRSRQFEYTWLRSLGGMPYRDFPAVIEDALVFATSSLGLPLSGETRDRMVGGFFAMPVWPDVKPALRAMRGAGLRLAFLNNFSRKMLAENVRYNGLEEDFEFQLSVDAVGRYKPAPEAYQMGPDAFGLPKEQIAFAAFAGWDAAGAKAFGFPTFWVNRMKQKPEELGFAADATGSTLGDLADHLSARG</sequence>
<protein>
    <recommendedName>
        <fullName evidence="3">(S)-2-haloacid dehalogenase</fullName>
        <ecNumber evidence="3">3.8.1.2</ecNumber>
    </recommendedName>
    <alternativeName>
        <fullName evidence="3">2-haloalkanoic acid dehalogenase</fullName>
    </alternativeName>
    <alternativeName>
        <fullName evidence="3">Halocarboxylic acid halidohydrolase</fullName>
    </alternativeName>
    <alternativeName>
        <fullName evidence="3">L-2-haloacid dehalogenase</fullName>
    </alternativeName>
</protein>
<feature type="signal peptide" evidence="4">
    <location>
        <begin position="1"/>
        <end position="23"/>
    </location>
</feature>
<evidence type="ECO:0000313" key="5">
    <source>
        <dbReference type="EMBL" id="SON56611.1"/>
    </source>
</evidence>
<dbReference type="PANTHER" id="PTHR43316:SF3">
    <property type="entry name" value="HALOACID DEHALOGENASE, TYPE II (AFU_ORTHOLOGUE AFUA_2G07750)-RELATED"/>
    <property type="match status" value="1"/>
</dbReference>
<dbReference type="InterPro" id="IPR006311">
    <property type="entry name" value="TAT_signal"/>
</dbReference>
<keyword evidence="2 3" id="KW-0378">Hydrolase</keyword>
<dbReference type="SUPFAM" id="SSF56784">
    <property type="entry name" value="HAD-like"/>
    <property type="match status" value="1"/>
</dbReference>
<dbReference type="InterPro" id="IPR006328">
    <property type="entry name" value="2-HAD"/>
</dbReference>
<comment type="catalytic activity">
    <reaction evidence="3">
        <text>an (S)-2-haloacid + H2O = a (2R)-2-hydroxycarboxylate + a halide anion + H(+)</text>
        <dbReference type="Rhea" id="RHEA:11192"/>
        <dbReference type="ChEBI" id="CHEBI:15377"/>
        <dbReference type="ChEBI" id="CHEBI:15378"/>
        <dbReference type="ChEBI" id="CHEBI:16042"/>
        <dbReference type="ChEBI" id="CHEBI:58314"/>
        <dbReference type="ChEBI" id="CHEBI:137405"/>
        <dbReference type="EC" id="3.8.1.2"/>
    </reaction>
</comment>
<evidence type="ECO:0000313" key="6">
    <source>
        <dbReference type="Proteomes" id="UP000223606"/>
    </source>
</evidence>
<evidence type="ECO:0000256" key="4">
    <source>
        <dbReference type="SAM" id="SignalP"/>
    </source>
</evidence>
<dbReference type="InterPro" id="IPR036412">
    <property type="entry name" value="HAD-like_sf"/>
</dbReference>
<reference evidence="6" key="1">
    <citation type="submission" date="2017-09" db="EMBL/GenBank/DDBJ databases">
        <title>Genome sequence of Nannocystis excedens DSM 71.</title>
        <authorList>
            <person name="Blom J."/>
        </authorList>
    </citation>
    <scope>NUCLEOTIDE SEQUENCE [LARGE SCALE GENOMIC DNA]</scope>
    <source>
        <strain evidence="6">type strain: E19</strain>
    </source>
</reference>
<dbReference type="InterPro" id="IPR051540">
    <property type="entry name" value="S-2-haloacid_dehalogenase"/>
</dbReference>
<dbReference type="Proteomes" id="UP000223606">
    <property type="component" value="Chromosome 1"/>
</dbReference>
<dbReference type="NCBIfam" id="TIGR01493">
    <property type="entry name" value="HAD-SF-IA-v2"/>
    <property type="match status" value="1"/>
</dbReference>
<dbReference type="AlphaFoldDB" id="A0A2C9DA42"/>
<accession>A0A2C9DA42</accession>
<dbReference type="InterPro" id="IPR023214">
    <property type="entry name" value="HAD_sf"/>
</dbReference>
<dbReference type="OrthoDB" id="7989657at2"/>
<dbReference type="Pfam" id="PF00702">
    <property type="entry name" value="Hydrolase"/>
    <property type="match status" value="1"/>
</dbReference>
<gene>
    <name evidence="5" type="primary">dehH2</name>
    <name evidence="5" type="ORF">HDIA_3070</name>
</gene>
<name>A0A2C9DA42_9HYPH</name>